<evidence type="ECO:0000256" key="4">
    <source>
        <dbReference type="ARBA" id="ARBA00022475"/>
    </source>
</evidence>
<keyword evidence="5" id="KW-0645">Protease</keyword>
<sequence>MLILTLLQTHPIVALAFVVGLVFAITIHEFAHALVAYRLGDPTAKLAGRLTLNPQSHLDPIGTIALLIVGIGWGKPTPFDPFNLRNIKRDSALISAAGALSNFLLAIALSIPYLIAYFTGNLSQTINMVYQVLSIVIWINLILAVFNLIPVAPLDGFKVLAGLLPRDWYNDFIQTERYGIFILLFLLITGAVGRILFPIVSFLFSFLIPGLVPPF</sequence>
<dbReference type="CDD" id="cd06158">
    <property type="entry name" value="S2P-M50_like_1"/>
    <property type="match status" value="1"/>
</dbReference>
<evidence type="ECO:0000256" key="9">
    <source>
        <dbReference type="ARBA" id="ARBA00022833"/>
    </source>
</evidence>
<evidence type="ECO:0000256" key="10">
    <source>
        <dbReference type="ARBA" id="ARBA00022989"/>
    </source>
</evidence>
<keyword evidence="4" id="KW-1003">Cell membrane</keyword>
<evidence type="ECO:0000256" key="13">
    <source>
        <dbReference type="SAM" id="Phobius"/>
    </source>
</evidence>
<dbReference type="Pfam" id="PF02163">
    <property type="entry name" value="Peptidase_M50"/>
    <property type="match status" value="1"/>
</dbReference>
<keyword evidence="8" id="KW-0378">Hydrolase</keyword>
<dbReference type="GO" id="GO:0006508">
    <property type="term" value="P:proteolysis"/>
    <property type="evidence" value="ECO:0007669"/>
    <property type="project" value="UniProtKB-KW"/>
</dbReference>
<keyword evidence="9" id="KW-0862">Zinc</keyword>
<comment type="similarity">
    <text evidence="3">Belongs to the peptidase M50B family.</text>
</comment>
<accession>A0A1F5HJK5</accession>
<dbReference type="Proteomes" id="UP000178369">
    <property type="component" value="Unassembled WGS sequence"/>
</dbReference>
<dbReference type="EMBL" id="MFBL01000038">
    <property type="protein sequence ID" value="OGE04311.1"/>
    <property type="molecule type" value="Genomic_DNA"/>
</dbReference>
<evidence type="ECO:0000256" key="2">
    <source>
        <dbReference type="ARBA" id="ARBA00004651"/>
    </source>
</evidence>
<gene>
    <name evidence="15" type="ORF">A3F45_04495</name>
</gene>
<evidence type="ECO:0000256" key="7">
    <source>
        <dbReference type="ARBA" id="ARBA00022723"/>
    </source>
</evidence>
<dbReference type="PANTHER" id="PTHR35864">
    <property type="entry name" value="ZINC METALLOPROTEASE MJ0611-RELATED"/>
    <property type="match status" value="1"/>
</dbReference>
<evidence type="ECO:0000259" key="14">
    <source>
        <dbReference type="Pfam" id="PF02163"/>
    </source>
</evidence>
<dbReference type="GO" id="GO:0008237">
    <property type="term" value="F:metallopeptidase activity"/>
    <property type="evidence" value="ECO:0007669"/>
    <property type="project" value="UniProtKB-KW"/>
</dbReference>
<keyword evidence="7" id="KW-0479">Metal-binding</keyword>
<feature type="transmembrane region" description="Helical" evidence="13">
    <location>
        <begin position="135"/>
        <end position="157"/>
    </location>
</feature>
<feature type="transmembrane region" description="Helical" evidence="13">
    <location>
        <begin position="178"/>
        <end position="208"/>
    </location>
</feature>
<dbReference type="InterPro" id="IPR052348">
    <property type="entry name" value="Metallopeptidase_M50B"/>
</dbReference>
<evidence type="ECO:0000256" key="3">
    <source>
        <dbReference type="ARBA" id="ARBA00007931"/>
    </source>
</evidence>
<protein>
    <recommendedName>
        <fullName evidence="14">Peptidase M50 domain-containing protein</fullName>
    </recommendedName>
</protein>
<feature type="domain" description="Peptidase M50" evidence="14">
    <location>
        <begin position="16"/>
        <end position="165"/>
    </location>
</feature>
<dbReference type="InterPro" id="IPR044537">
    <property type="entry name" value="Rip2-like"/>
</dbReference>
<dbReference type="InterPro" id="IPR008915">
    <property type="entry name" value="Peptidase_M50"/>
</dbReference>
<name>A0A1F5HJK5_9BACT</name>
<comment type="cofactor">
    <cofactor evidence="1">
        <name>Zn(2+)</name>
        <dbReference type="ChEBI" id="CHEBI:29105"/>
    </cofactor>
</comment>
<evidence type="ECO:0000256" key="11">
    <source>
        <dbReference type="ARBA" id="ARBA00023049"/>
    </source>
</evidence>
<evidence type="ECO:0000256" key="8">
    <source>
        <dbReference type="ARBA" id="ARBA00022801"/>
    </source>
</evidence>
<dbReference type="GO" id="GO:0005886">
    <property type="term" value="C:plasma membrane"/>
    <property type="evidence" value="ECO:0007669"/>
    <property type="project" value="UniProtKB-SubCell"/>
</dbReference>
<keyword evidence="11" id="KW-0482">Metalloprotease</keyword>
<evidence type="ECO:0000256" key="6">
    <source>
        <dbReference type="ARBA" id="ARBA00022692"/>
    </source>
</evidence>
<keyword evidence="12 13" id="KW-0472">Membrane</keyword>
<proteinExistence type="inferred from homology"/>
<keyword evidence="6 13" id="KW-0812">Transmembrane</keyword>
<dbReference type="GO" id="GO:0046872">
    <property type="term" value="F:metal ion binding"/>
    <property type="evidence" value="ECO:0007669"/>
    <property type="project" value="UniProtKB-KW"/>
</dbReference>
<evidence type="ECO:0000313" key="16">
    <source>
        <dbReference type="Proteomes" id="UP000178369"/>
    </source>
</evidence>
<comment type="caution">
    <text evidence="15">The sequence shown here is derived from an EMBL/GenBank/DDBJ whole genome shotgun (WGS) entry which is preliminary data.</text>
</comment>
<comment type="subcellular location">
    <subcellularLocation>
        <location evidence="2">Cell membrane</location>
        <topology evidence="2">Multi-pass membrane protein</topology>
    </subcellularLocation>
</comment>
<organism evidence="15 16">
    <name type="scientific">Candidatus Curtissbacteria bacterium RIFCSPHIGHO2_12_FULL_41_17</name>
    <dbReference type="NCBI Taxonomy" id="1797722"/>
    <lineage>
        <taxon>Bacteria</taxon>
        <taxon>Candidatus Curtissiibacteriota</taxon>
    </lineage>
</organism>
<feature type="transmembrane region" description="Helical" evidence="13">
    <location>
        <begin position="93"/>
        <end position="115"/>
    </location>
</feature>
<evidence type="ECO:0000256" key="5">
    <source>
        <dbReference type="ARBA" id="ARBA00022670"/>
    </source>
</evidence>
<evidence type="ECO:0000313" key="15">
    <source>
        <dbReference type="EMBL" id="OGE04311.1"/>
    </source>
</evidence>
<dbReference type="AlphaFoldDB" id="A0A1F5HJK5"/>
<reference evidence="15 16" key="1">
    <citation type="journal article" date="2016" name="Nat. Commun.">
        <title>Thousands of microbial genomes shed light on interconnected biogeochemical processes in an aquifer system.</title>
        <authorList>
            <person name="Anantharaman K."/>
            <person name="Brown C.T."/>
            <person name="Hug L.A."/>
            <person name="Sharon I."/>
            <person name="Castelle C.J."/>
            <person name="Probst A.J."/>
            <person name="Thomas B.C."/>
            <person name="Singh A."/>
            <person name="Wilkins M.J."/>
            <person name="Karaoz U."/>
            <person name="Brodie E.L."/>
            <person name="Williams K.H."/>
            <person name="Hubbard S.S."/>
            <person name="Banfield J.F."/>
        </authorList>
    </citation>
    <scope>NUCLEOTIDE SEQUENCE [LARGE SCALE GENOMIC DNA]</scope>
</reference>
<keyword evidence="10 13" id="KW-1133">Transmembrane helix</keyword>
<evidence type="ECO:0000256" key="1">
    <source>
        <dbReference type="ARBA" id="ARBA00001947"/>
    </source>
</evidence>
<feature type="transmembrane region" description="Helical" evidence="13">
    <location>
        <begin position="12"/>
        <end position="37"/>
    </location>
</feature>
<evidence type="ECO:0000256" key="12">
    <source>
        <dbReference type="ARBA" id="ARBA00023136"/>
    </source>
</evidence>
<dbReference type="PANTHER" id="PTHR35864:SF1">
    <property type="entry name" value="ZINC METALLOPROTEASE YWHC-RELATED"/>
    <property type="match status" value="1"/>
</dbReference>